<dbReference type="KEGG" id="som:SOMG_02797"/>
<dbReference type="PANTHER" id="PTHR12304:SF4">
    <property type="entry name" value="URIDINE NUCLEOSIDASE"/>
    <property type="match status" value="1"/>
</dbReference>
<reference evidence="5 6" key="1">
    <citation type="journal article" date="2023" name="G3 (Bethesda)">
        <title>A high-quality reference genome for the fission yeast Schizosaccharomyces osmophilus.</title>
        <authorList>
            <person name="Jia G.S."/>
            <person name="Zhang W.C."/>
            <person name="Liang Y."/>
            <person name="Liu X.H."/>
            <person name="Rhind N."/>
            <person name="Pidoux A."/>
            <person name="Brysch-Herzberg M."/>
            <person name="Du L.L."/>
        </authorList>
    </citation>
    <scope>NUCLEOTIDE SEQUENCE [LARGE SCALE GENOMIC DNA]</scope>
    <source>
        <strain evidence="5 6">CBS 15793</strain>
    </source>
</reference>
<dbReference type="GO" id="GO:0006152">
    <property type="term" value="P:purine nucleoside catabolic process"/>
    <property type="evidence" value="ECO:0007669"/>
    <property type="project" value="TreeGrafter"/>
</dbReference>
<comment type="similarity">
    <text evidence="1">Belongs to the IUNH family.</text>
</comment>
<dbReference type="PANTHER" id="PTHR12304">
    <property type="entry name" value="INOSINE-URIDINE PREFERRING NUCLEOSIDE HYDROLASE"/>
    <property type="match status" value="1"/>
</dbReference>
<dbReference type="InterPro" id="IPR001910">
    <property type="entry name" value="Inosine/uridine_hydrolase_dom"/>
</dbReference>
<evidence type="ECO:0000256" key="2">
    <source>
        <dbReference type="ARBA" id="ARBA00022801"/>
    </source>
</evidence>
<name>A0AAE9WE86_9SCHI</name>
<dbReference type="Pfam" id="PF01156">
    <property type="entry name" value="IU_nuc_hydro"/>
    <property type="match status" value="1"/>
</dbReference>
<dbReference type="AlphaFoldDB" id="A0AAE9WE86"/>
<dbReference type="SUPFAM" id="SSF53590">
    <property type="entry name" value="Nucleoside hydrolase"/>
    <property type="match status" value="1"/>
</dbReference>
<dbReference type="InterPro" id="IPR036452">
    <property type="entry name" value="Ribo_hydro-like"/>
</dbReference>
<evidence type="ECO:0000256" key="3">
    <source>
        <dbReference type="ARBA" id="ARBA00023295"/>
    </source>
</evidence>
<evidence type="ECO:0000259" key="4">
    <source>
        <dbReference type="Pfam" id="PF01156"/>
    </source>
</evidence>
<keyword evidence="6" id="KW-1185">Reference proteome</keyword>
<evidence type="ECO:0000256" key="1">
    <source>
        <dbReference type="ARBA" id="ARBA00009176"/>
    </source>
</evidence>
<dbReference type="InterPro" id="IPR023186">
    <property type="entry name" value="IUNH"/>
</dbReference>
<dbReference type="GO" id="GO:0005829">
    <property type="term" value="C:cytosol"/>
    <property type="evidence" value="ECO:0007669"/>
    <property type="project" value="TreeGrafter"/>
</dbReference>
<dbReference type="GeneID" id="80876277"/>
<dbReference type="GO" id="GO:0008477">
    <property type="term" value="F:purine nucleosidase activity"/>
    <property type="evidence" value="ECO:0007669"/>
    <property type="project" value="TreeGrafter"/>
</dbReference>
<dbReference type="Proteomes" id="UP001212411">
    <property type="component" value="Chromosome 2"/>
</dbReference>
<dbReference type="GO" id="GO:0045437">
    <property type="term" value="F:uridine nucleosidase activity"/>
    <property type="evidence" value="ECO:0007669"/>
    <property type="project" value="UniProtKB-ARBA"/>
</dbReference>
<keyword evidence="3" id="KW-0326">Glycosidase</keyword>
<evidence type="ECO:0000313" key="6">
    <source>
        <dbReference type="Proteomes" id="UP001212411"/>
    </source>
</evidence>
<feature type="domain" description="Inosine/uridine-preferring nucleoside hydrolase" evidence="4">
    <location>
        <begin position="19"/>
        <end position="318"/>
    </location>
</feature>
<protein>
    <submittedName>
        <fullName evidence="5">Uridine ribohydrolase Urh2</fullName>
    </submittedName>
</protein>
<keyword evidence="2" id="KW-0378">Hydrolase</keyword>
<gene>
    <name evidence="5" type="primary">urh2</name>
    <name evidence="5" type="ORF">SOMG_02797</name>
</gene>
<organism evidence="5 6">
    <name type="scientific">Schizosaccharomyces osmophilus</name>
    <dbReference type="NCBI Taxonomy" id="2545709"/>
    <lineage>
        <taxon>Eukaryota</taxon>
        <taxon>Fungi</taxon>
        <taxon>Dikarya</taxon>
        <taxon>Ascomycota</taxon>
        <taxon>Taphrinomycotina</taxon>
        <taxon>Schizosaccharomycetes</taxon>
        <taxon>Schizosaccharomycetales</taxon>
        <taxon>Schizosaccharomycetaceae</taxon>
        <taxon>Schizosaccharomyces</taxon>
    </lineage>
</organism>
<accession>A0AAE9WE86</accession>
<dbReference type="PROSITE" id="PS01247">
    <property type="entry name" value="IUNH"/>
    <property type="match status" value="1"/>
</dbReference>
<dbReference type="CDD" id="cd02651">
    <property type="entry name" value="nuc_hydro_IU_UC_XIUA"/>
    <property type="match status" value="1"/>
</dbReference>
<sequence>MTVPRNGLMNGSKRKPVDVWIDCDPGHDDVVALMIAASADHCNILGLSTVHGNTTVENATHNALSVMELLKKNVDVHSGAAKPLMRPSKLATHIHGVNGLADIALLPDQPKKRAAPDAVVAMHQAISQNPVPVTLVATGPLTNVALMLATYPKVTENIERLVFMGGSTGIGNITSQAEFNMFADPEAAKLVLETSSLVGKLYMIPLDVTHNVLMDSSIMTKLQQHASPIAETILELMTVFQATYETVYGFKNGVPVHDACAIVYALWPEIMTSRLMHATISLDHLTLGRTVCDIWSQQTQFFPNVHIVLNADVAAFWKLFTLIVDKLDAL</sequence>
<dbReference type="EMBL" id="CP115612">
    <property type="protein sequence ID" value="WBW73626.1"/>
    <property type="molecule type" value="Genomic_DNA"/>
</dbReference>
<dbReference type="Gene3D" id="3.90.245.10">
    <property type="entry name" value="Ribonucleoside hydrolase-like"/>
    <property type="match status" value="1"/>
</dbReference>
<dbReference type="InterPro" id="IPR015910">
    <property type="entry name" value="I/U_nuclsd_hydro_CS"/>
</dbReference>
<proteinExistence type="inferred from homology"/>
<dbReference type="RefSeq" id="XP_056037869.1">
    <property type="nucleotide sequence ID" value="XM_056181588.1"/>
</dbReference>
<evidence type="ECO:0000313" key="5">
    <source>
        <dbReference type="EMBL" id="WBW73626.1"/>
    </source>
</evidence>